<gene>
    <name evidence="2" type="ORF">J4H92_05825</name>
</gene>
<dbReference type="InterPro" id="IPR017938">
    <property type="entry name" value="Riboflavin_synthase-like_b-brl"/>
</dbReference>
<evidence type="ECO:0000313" key="2">
    <source>
        <dbReference type="EMBL" id="MBO1901465.1"/>
    </source>
</evidence>
<dbReference type="AlphaFoldDB" id="A0A939SBH9"/>
<reference evidence="2" key="1">
    <citation type="submission" date="2021-03" db="EMBL/GenBank/DDBJ databases">
        <title>Leucobacter chromiisoli sp. nov., isolated from chromium-containing soil of chemical plant.</title>
        <authorList>
            <person name="Xu Z."/>
        </authorList>
    </citation>
    <scope>NUCLEOTIDE SEQUENCE</scope>
    <source>
        <strain evidence="2">S27</strain>
    </source>
</reference>
<dbReference type="CDD" id="cd06193">
    <property type="entry name" value="siderophore_interacting"/>
    <property type="match status" value="1"/>
</dbReference>
<dbReference type="Gene3D" id="2.40.30.10">
    <property type="entry name" value="Translation factors"/>
    <property type="match status" value="1"/>
</dbReference>
<organism evidence="2 3">
    <name type="scientific">Leucobacter weissii</name>
    <dbReference type="NCBI Taxonomy" id="1983706"/>
    <lineage>
        <taxon>Bacteria</taxon>
        <taxon>Bacillati</taxon>
        <taxon>Actinomycetota</taxon>
        <taxon>Actinomycetes</taxon>
        <taxon>Micrococcales</taxon>
        <taxon>Microbacteriaceae</taxon>
        <taxon>Leucobacter</taxon>
    </lineage>
</organism>
<dbReference type="Proteomes" id="UP000664382">
    <property type="component" value="Unassembled WGS sequence"/>
</dbReference>
<comment type="caution">
    <text evidence="2">The sequence shown here is derived from an EMBL/GenBank/DDBJ whole genome shotgun (WGS) entry which is preliminary data.</text>
</comment>
<dbReference type="EMBL" id="JAGDYM010000005">
    <property type="protein sequence ID" value="MBO1901465.1"/>
    <property type="molecule type" value="Genomic_DNA"/>
</dbReference>
<protein>
    <submittedName>
        <fullName evidence="2">Siderophore-interacting protein</fullName>
    </submittedName>
</protein>
<proteinExistence type="predicted"/>
<dbReference type="InterPro" id="IPR039261">
    <property type="entry name" value="FNR_nucleotide-bd"/>
</dbReference>
<dbReference type="InterPro" id="IPR017927">
    <property type="entry name" value="FAD-bd_FR_type"/>
</dbReference>
<evidence type="ECO:0000313" key="3">
    <source>
        <dbReference type="Proteomes" id="UP000664382"/>
    </source>
</evidence>
<evidence type="ECO:0000259" key="1">
    <source>
        <dbReference type="PROSITE" id="PS51384"/>
    </source>
</evidence>
<dbReference type="SUPFAM" id="SSF63380">
    <property type="entry name" value="Riboflavin synthase domain-like"/>
    <property type="match status" value="1"/>
</dbReference>
<dbReference type="InterPro" id="IPR013113">
    <property type="entry name" value="SIP_FAD-bd"/>
</dbReference>
<dbReference type="Gene3D" id="3.40.50.80">
    <property type="entry name" value="Nucleotide-binding domain of ferredoxin-NADP reductase (FNR) module"/>
    <property type="match status" value="1"/>
</dbReference>
<sequence length="323" mass="36132">MRGSMGATSETGRLPAYRPYRAVVAEIRRLSPHFVRVGFTGPDFDVFAEHALDQRIKIVFPIDRRSFEELGVDDEAARLRGDWYPRWRALPDDRRCPFRTYTVRRIAAAQRRLEVDFVVHHEDGEPVGPGACWLHAADIGDEVIVVGPDARSDDSHLGMDWRPGRATELLLLGDETAAPAVAGILESLPAGRRATALVEVPHDDDRLAVDLPPGAELRYLPRNGRPVGSLLEPALRDWAERSPAVIEAARAARPQQLDEVDVDRDLLWESPAAPEGQGFYAWLAGESAVIKRMRRMLVGERGIDRHRVAFMGYWRLGQAERTG</sequence>
<dbReference type="Pfam" id="PF08021">
    <property type="entry name" value="FAD_binding_9"/>
    <property type="match status" value="1"/>
</dbReference>
<accession>A0A939SBH9</accession>
<dbReference type="InterPro" id="IPR039374">
    <property type="entry name" value="SIP_fam"/>
</dbReference>
<dbReference type="PANTHER" id="PTHR30157">
    <property type="entry name" value="FERRIC REDUCTASE, NADPH-DEPENDENT"/>
    <property type="match status" value="1"/>
</dbReference>
<keyword evidence="3" id="KW-1185">Reference proteome</keyword>
<name>A0A939SBH9_9MICO</name>
<dbReference type="PROSITE" id="PS51384">
    <property type="entry name" value="FAD_FR"/>
    <property type="match status" value="1"/>
</dbReference>
<dbReference type="Pfam" id="PF04954">
    <property type="entry name" value="SIP"/>
    <property type="match status" value="1"/>
</dbReference>
<feature type="domain" description="FAD-binding FR-type" evidence="1">
    <location>
        <begin position="17"/>
        <end position="155"/>
    </location>
</feature>
<dbReference type="InterPro" id="IPR007037">
    <property type="entry name" value="SIP_rossman_dom"/>
</dbReference>
<dbReference type="PANTHER" id="PTHR30157:SF0">
    <property type="entry name" value="NADPH-DEPENDENT FERRIC-CHELATE REDUCTASE"/>
    <property type="match status" value="1"/>
</dbReference>
<dbReference type="GO" id="GO:0016491">
    <property type="term" value="F:oxidoreductase activity"/>
    <property type="evidence" value="ECO:0007669"/>
    <property type="project" value="InterPro"/>
</dbReference>